<sequence length="118" mass="13638">MAFYLNQTQLTGRAGHDPELHYLTDGTAVLRLRLYQDYSQKEAGEPKPSFYLVAWGGLAETFYRKVKRGSELFVQGKLRTRFLEYEGRKVLRTEVHLDHFLLLSSGRSVSERQQISAL</sequence>
<dbReference type="OrthoDB" id="9809878at2"/>
<evidence type="ECO:0000256" key="2">
    <source>
        <dbReference type="PIRNR" id="PIRNR002070"/>
    </source>
</evidence>
<dbReference type="PANTHER" id="PTHR10302">
    <property type="entry name" value="SINGLE-STRANDED DNA-BINDING PROTEIN"/>
    <property type="match status" value="1"/>
</dbReference>
<evidence type="ECO:0000256" key="1">
    <source>
        <dbReference type="ARBA" id="ARBA00023125"/>
    </source>
</evidence>
<reference evidence="5" key="1">
    <citation type="submission" date="2016-10" db="EMBL/GenBank/DDBJ databases">
        <authorList>
            <person name="Varghese N."/>
            <person name="Submissions S."/>
        </authorList>
    </citation>
    <scope>NUCLEOTIDE SEQUENCE [LARGE SCALE GENOMIC DNA]</scope>
    <source>
        <strain evidence="5">DSM 24740</strain>
    </source>
</reference>
<dbReference type="InParanoid" id="A0A1H8ZKZ6"/>
<dbReference type="NCBIfam" id="TIGR00621">
    <property type="entry name" value="ssb"/>
    <property type="match status" value="1"/>
</dbReference>
<dbReference type="Proteomes" id="UP000199021">
    <property type="component" value="Unassembled WGS sequence"/>
</dbReference>
<dbReference type="STRING" id="478744.SAMN05444359_101363"/>
<dbReference type="Gene3D" id="2.40.50.140">
    <property type="entry name" value="Nucleic acid-binding proteins"/>
    <property type="match status" value="1"/>
</dbReference>
<keyword evidence="1 2" id="KW-0238">DNA-binding</keyword>
<keyword evidence="5" id="KW-1185">Reference proteome</keyword>
<dbReference type="SUPFAM" id="SSF50249">
    <property type="entry name" value="Nucleic acid-binding proteins"/>
    <property type="match status" value="1"/>
</dbReference>
<dbReference type="CDD" id="cd04496">
    <property type="entry name" value="SSB_OBF"/>
    <property type="match status" value="1"/>
</dbReference>
<dbReference type="RefSeq" id="WP_090165081.1">
    <property type="nucleotide sequence ID" value="NZ_FOFB01000001.1"/>
</dbReference>
<dbReference type="GO" id="GO:0009295">
    <property type="term" value="C:nucleoid"/>
    <property type="evidence" value="ECO:0007669"/>
    <property type="project" value="TreeGrafter"/>
</dbReference>
<organism evidence="4 5">
    <name type="scientific">Neolewinella agarilytica</name>
    <dbReference type="NCBI Taxonomy" id="478744"/>
    <lineage>
        <taxon>Bacteria</taxon>
        <taxon>Pseudomonadati</taxon>
        <taxon>Bacteroidota</taxon>
        <taxon>Saprospiria</taxon>
        <taxon>Saprospirales</taxon>
        <taxon>Lewinellaceae</taxon>
        <taxon>Neolewinella</taxon>
    </lineage>
</organism>
<dbReference type="Pfam" id="PF00436">
    <property type="entry name" value="SSB"/>
    <property type="match status" value="1"/>
</dbReference>
<protein>
    <recommendedName>
        <fullName evidence="2 3">Single-stranded DNA-binding protein</fullName>
    </recommendedName>
</protein>
<dbReference type="GO" id="GO:0003697">
    <property type="term" value="F:single-stranded DNA binding"/>
    <property type="evidence" value="ECO:0007669"/>
    <property type="project" value="InterPro"/>
</dbReference>
<accession>A0A1H8ZKZ6</accession>
<dbReference type="GO" id="GO:0006260">
    <property type="term" value="P:DNA replication"/>
    <property type="evidence" value="ECO:0007669"/>
    <property type="project" value="InterPro"/>
</dbReference>
<proteinExistence type="predicted"/>
<dbReference type="InterPro" id="IPR012340">
    <property type="entry name" value="NA-bd_OB-fold"/>
</dbReference>
<dbReference type="PANTHER" id="PTHR10302:SF0">
    <property type="entry name" value="SINGLE-STRANDED DNA-BINDING PROTEIN, MITOCHONDRIAL"/>
    <property type="match status" value="1"/>
</dbReference>
<dbReference type="AlphaFoldDB" id="A0A1H8ZKZ6"/>
<dbReference type="PROSITE" id="PS50935">
    <property type="entry name" value="SSB"/>
    <property type="match status" value="1"/>
</dbReference>
<gene>
    <name evidence="4" type="ORF">SAMN05444359_101363</name>
</gene>
<dbReference type="EMBL" id="FOFB01000001">
    <property type="protein sequence ID" value="SEP65082.1"/>
    <property type="molecule type" value="Genomic_DNA"/>
</dbReference>
<evidence type="ECO:0000313" key="4">
    <source>
        <dbReference type="EMBL" id="SEP65082.1"/>
    </source>
</evidence>
<dbReference type="InterPro" id="IPR011344">
    <property type="entry name" value="ssDNA-bd"/>
</dbReference>
<dbReference type="PIRSF" id="PIRSF002070">
    <property type="entry name" value="SSB"/>
    <property type="match status" value="1"/>
</dbReference>
<evidence type="ECO:0000256" key="3">
    <source>
        <dbReference type="RuleBase" id="RU000524"/>
    </source>
</evidence>
<evidence type="ECO:0000313" key="5">
    <source>
        <dbReference type="Proteomes" id="UP000199021"/>
    </source>
</evidence>
<name>A0A1H8ZKZ6_9BACT</name>
<dbReference type="InterPro" id="IPR000424">
    <property type="entry name" value="Primosome_PriB/ssb"/>
</dbReference>